<comment type="similarity">
    <text evidence="1 3">Belongs to the UDP-glycosyltransferase family.</text>
</comment>
<dbReference type="eggNOG" id="KOG1192">
    <property type="taxonomic scope" value="Eukaryota"/>
</dbReference>
<dbReference type="GO" id="GO:0035251">
    <property type="term" value="F:UDP-glucosyltransferase activity"/>
    <property type="evidence" value="ECO:0007669"/>
    <property type="project" value="TreeGrafter"/>
</dbReference>
<protein>
    <submittedName>
        <fullName evidence="4">UDP-glycosyltransferase 90A1</fullName>
    </submittedName>
</protein>
<dbReference type="OMA" id="NYCKQDV"/>
<name>M7ZAU4_TRIUA</name>
<accession>M7ZAU4</accession>
<organism evidence="4">
    <name type="scientific">Triticum urartu</name>
    <name type="common">Red wild einkorn</name>
    <name type="synonym">Crithodium urartu</name>
    <dbReference type="NCBI Taxonomy" id="4572"/>
    <lineage>
        <taxon>Eukaryota</taxon>
        <taxon>Viridiplantae</taxon>
        <taxon>Streptophyta</taxon>
        <taxon>Embryophyta</taxon>
        <taxon>Tracheophyta</taxon>
        <taxon>Spermatophyta</taxon>
        <taxon>Magnoliopsida</taxon>
        <taxon>Liliopsida</taxon>
        <taxon>Poales</taxon>
        <taxon>Poaceae</taxon>
        <taxon>BOP clade</taxon>
        <taxon>Pooideae</taxon>
        <taxon>Triticodae</taxon>
        <taxon>Triticeae</taxon>
        <taxon>Triticinae</taxon>
        <taxon>Triticum</taxon>
    </lineage>
</organism>
<gene>
    <name evidence="4" type="ORF">TRIUR3_30381</name>
</gene>
<dbReference type="SUPFAM" id="SSF53756">
    <property type="entry name" value="UDP-Glycosyltransferase/glycogen phosphorylase"/>
    <property type="match status" value="1"/>
</dbReference>
<dbReference type="STRING" id="4572.M7ZAU4"/>
<dbReference type="Pfam" id="PF00201">
    <property type="entry name" value="UDPGT"/>
    <property type="match status" value="1"/>
</dbReference>
<evidence type="ECO:0000256" key="1">
    <source>
        <dbReference type="ARBA" id="ARBA00009995"/>
    </source>
</evidence>
<keyword evidence="3" id="KW-0328">Glycosyltransferase</keyword>
<dbReference type="AlphaFoldDB" id="M7ZAU4"/>
<dbReference type="EMBL" id="KD154454">
    <property type="protein sequence ID" value="EMS56756.1"/>
    <property type="molecule type" value="Genomic_DNA"/>
</dbReference>
<dbReference type="PANTHER" id="PTHR48047">
    <property type="entry name" value="GLYCOSYLTRANSFERASE"/>
    <property type="match status" value="1"/>
</dbReference>
<keyword evidence="2 3" id="KW-0808">Transferase</keyword>
<evidence type="ECO:0000313" key="4">
    <source>
        <dbReference type="EMBL" id="EMS56756.1"/>
    </source>
</evidence>
<dbReference type="Gene3D" id="3.40.50.2000">
    <property type="entry name" value="Glycogen Phosphorylase B"/>
    <property type="match status" value="2"/>
</dbReference>
<evidence type="ECO:0000256" key="2">
    <source>
        <dbReference type="ARBA" id="ARBA00022679"/>
    </source>
</evidence>
<dbReference type="CDD" id="cd03784">
    <property type="entry name" value="GT1_Gtf-like"/>
    <property type="match status" value="1"/>
</dbReference>
<dbReference type="PROSITE" id="PS00375">
    <property type="entry name" value="UDPGT"/>
    <property type="match status" value="1"/>
</dbReference>
<reference evidence="4" key="1">
    <citation type="journal article" date="2013" name="Nature">
        <title>Draft genome of the wheat A-genome progenitor Triticum urartu.</title>
        <authorList>
            <person name="Ling H.Q."/>
            <person name="Zhao S."/>
            <person name="Liu D."/>
            <person name="Wang J."/>
            <person name="Sun H."/>
            <person name="Zhang C."/>
            <person name="Fan H."/>
            <person name="Li D."/>
            <person name="Dong L."/>
            <person name="Tao Y."/>
            <person name="Gao C."/>
            <person name="Wu H."/>
            <person name="Li Y."/>
            <person name="Cui Y."/>
            <person name="Guo X."/>
            <person name="Zheng S."/>
            <person name="Wang B."/>
            <person name="Yu K."/>
            <person name="Liang Q."/>
            <person name="Yang W."/>
            <person name="Lou X."/>
            <person name="Chen J."/>
            <person name="Feng M."/>
            <person name="Jian J."/>
            <person name="Zhang X."/>
            <person name="Luo G."/>
            <person name="Jiang Y."/>
            <person name="Liu J."/>
            <person name="Wang Z."/>
            <person name="Sha Y."/>
            <person name="Zhang B."/>
            <person name="Wu H."/>
            <person name="Tang D."/>
            <person name="Shen Q."/>
            <person name="Xue P."/>
            <person name="Zou S."/>
            <person name="Wang X."/>
            <person name="Liu X."/>
            <person name="Wang F."/>
            <person name="Yang Y."/>
            <person name="An X."/>
            <person name="Dong Z."/>
            <person name="Zhang K."/>
            <person name="Zhang X."/>
            <person name="Luo M.C."/>
            <person name="Dvorak J."/>
            <person name="Tong Y."/>
            <person name="Wang J."/>
            <person name="Yang H."/>
            <person name="Li Z."/>
            <person name="Wang D."/>
            <person name="Zhang A."/>
            <person name="Wang J."/>
        </authorList>
    </citation>
    <scope>NUCLEOTIDE SEQUENCE</scope>
</reference>
<proteinExistence type="inferred from homology"/>
<dbReference type="InterPro" id="IPR035595">
    <property type="entry name" value="UDP_glycos_trans_CS"/>
</dbReference>
<dbReference type="FunFam" id="3.40.50.2000:FF:000431">
    <property type="entry name" value="UDP-glycosyltransferase 90A1"/>
    <property type="match status" value="1"/>
</dbReference>
<dbReference type="PANTHER" id="PTHR48047:SF174">
    <property type="entry name" value="GLYCOSYLTRANSFERASE"/>
    <property type="match status" value="1"/>
</dbReference>
<sequence>MAPTAALPCDDAGRELPHVAIFPFMARGHTVPLTHLAHLLLRRRLATVTFFTTPGNAAFVRAALPDDVDVVELPFPDGDGRASQGAENVEGIASASSFAAFAEATTGLRPRFEEALAAMRPAASLLVADGFLYWAGESAGALGVPRLSFLGTSAFAHVMREAFVRDKPGCGPPQCDATGGATGTYTLKEVARGLEEAEVNFLWAVRDDSSDLGIGFHERVQGRGMVTGGWVDQPAILQHDCVRGFLSHCGWNSVLESMCAGVPLAVWPMMFDQPLNAKLVVDELKVGVRVRSTGGLVKGEEVSRAVREIMLGETRVSAVKNAAVLAGQAQHAMSAGGSSWKMVEEMISELSGQPTDKASRHTLVASSYVQ</sequence>
<dbReference type="InterPro" id="IPR002213">
    <property type="entry name" value="UDP_glucos_trans"/>
</dbReference>
<evidence type="ECO:0000256" key="3">
    <source>
        <dbReference type="RuleBase" id="RU003718"/>
    </source>
</evidence>